<dbReference type="AlphaFoldDB" id="A0A067C8J7"/>
<dbReference type="InterPro" id="IPR036291">
    <property type="entry name" value="NAD(P)-bd_dom_sf"/>
</dbReference>
<reference evidence="6 7" key="1">
    <citation type="journal article" date="2013" name="PLoS Genet.">
        <title>Distinctive expansion of potential virulence genes in the genome of the oomycete fish pathogen Saprolegnia parasitica.</title>
        <authorList>
            <person name="Jiang R.H."/>
            <person name="de Bruijn I."/>
            <person name="Haas B.J."/>
            <person name="Belmonte R."/>
            <person name="Lobach L."/>
            <person name="Christie J."/>
            <person name="van den Ackerveken G."/>
            <person name="Bottin A."/>
            <person name="Bulone V."/>
            <person name="Diaz-Moreno S.M."/>
            <person name="Dumas B."/>
            <person name="Fan L."/>
            <person name="Gaulin E."/>
            <person name="Govers F."/>
            <person name="Grenville-Briggs L.J."/>
            <person name="Horner N.R."/>
            <person name="Levin J.Z."/>
            <person name="Mammella M."/>
            <person name="Meijer H.J."/>
            <person name="Morris P."/>
            <person name="Nusbaum C."/>
            <person name="Oome S."/>
            <person name="Phillips A.J."/>
            <person name="van Rooyen D."/>
            <person name="Rzeszutek E."/>
            <person name="Saraiva M."/>
            <person name="Secombes C.J."/>
            <person name="Seidl M.F."/>
            <person name="Snel B."/>
            <person name="Stassen J.H."/>
            <person name="Sykes S."/>
            <person name="Tripathy S."/>
            <person name="van den Berg H."/>
            <person name="Vega-Arreguin J.C."/>
            <person name="Wawra S."/>
            <person name="Young S.K."/>
            <person name="Zeng Q."/>
            <person name="Dieguez-Uribeondo J."/>
            <person name="Russ C."/>
            <person name="Tyler B.M."/>
            <person name="van West P."/>
        </authorList>
    </citation>
    <scope>NUCLEOTIDE SEQUENCE [LARGE SCALE GENOMIC DNA]</scope>
    <source>
        <strain evidence="6 7">CBS 223.65</strain>
    </source>
</reference>
<evidence type="ECO:0000256" key="1">
    <source>
        <dbReference type="ARBA" id="ARBA00010928"/>
    </source>
</evidence>
<dbReference type="RefSeq" id="XP_012206232.1">
    <property type="nucleotide sequence ID" value="XM_012350842.1"/>
</dbReference>
<dbReference type="STRING" id="695850.A0A067C8J7"/>
<feature type="domain" description="Gfo/Idh/MocA-like oxidoreductase N-terminal" evidence="4">
    <location>
        <begin position="8"/>
        <end position="121"/>
    </location>
</feature>
<name>A0A067C8J7_SAPPC</name>
<keyword evidence="7" id="KW-1185">Reference proteome</keyword>
<comment type="similarity">
    <text evidence="1">Belongs to the Gfo/Idh/MocA family.</text>
</comment>
<protein>
    <recommendedName>
        <fullName evidence="8">Oxidoreductase</fullName>
    </recommendedName>
</protein>
<evidence type="ECO:0008006" key="8">
    <source>
        <dbReference type="Google" id="ProtNLM"/>
    </source>
</evidence>
<dbReference type="VEuPathDB" id="FungiDB:SPRG_11967"/>
<evidence type="ECO:0000256" key="3">
    <source>
        <dbReference type="SAM" id="MobiDB-lite"/>
    </source>
</evidence>
<dbReference type="InterPro" id="IPR055170">
    <property type="entry name" value="GFO_IDH_MocA-like_dom"/>
</dbReference>
<evidence type="ECO:0000256" key="2">
    <source>
        <dbReference type="ARBA" id="ARBA00023002"/>
    </source>
</evidence>
<evidence type="ECO:0000313" key="7">
    <source>
        <dbReference type="Proteomes" id="UP000030745"/>
    </source>
</evidence>
<dbReference type="KEGG" id="spar:SPRG_11967"/>
<sequence length="345" mass="37438">MTSSTKLRAGLVGFGTAAQFFHMPLLLSSGRFEITHVMERSKSLSRDALPSATIVRSMADLVAAPIDVVVIATPTNLHFEQAKIALEAKKHVVVDKPMCVTSAEASVLIETARANNVILTVFQNRRWDSDFLTVRKLLESKTLGDLSHFEAHFDRFRPSLKGNWKESADVGGGGLLYDLGAHLVDQMLTLFGPPTTISSDVQSQRDGCSNDDYFRLECQFPGFLVVLTAGMLVENPTPKYTIRGAHGSFVKFGEDGQETALRAGRTPLTDGDSWGHEPTAHHGVLQRHGQPDERIVSEPGNYSAYYIGLADTIEHGAALLVHPEESAAGIAILEKAKAAFLAAQA</sequence>
<dbReference type="GO" id="GO:0016491">
    <property type="term" value="F:oxidoreductase activity"/>
    <property type="evidence" value="ECO:0007669"/>
    <property type="project" value="UniProtKB-KW"/>
</dbReference>
<dbReference type="SUPFAM" id="SSF51735">
    <property type="entry name" value="NAD(P)-binding Rossmann-fold domains"/>
    <property type="match status" value="1"/>
</dbReference>
<evidence type="ECO:0000313" key="6">
    <source>
        <dbReference type="EMBL" id="KDO23122.1"/>
    </source>
</evidence>
<dbReference type="OMA" id="RFERWRP"/>
<dbReference type="EMBL" id="KK583258">
    <property type="protein sequence ID" value="KDO23122.1"/>
    <property type="molecule type" value="Genomic_DNA"/>
</dbReference>
<organism evidence="6 7">
    <name type="scientific">Saprolegnia parasitica (strain CBS 223.65)</name>
    <dbReference type="NCBI Taxonomy" id="695850"/>
    <lineage>
        <taxon>Eukaryota</taxon>
        <taxon>Sar</taxon>
        <taxon>Stramenopiles</taxon>
        <taxon>Oomycota</taxon>
        <taxon>Saprolegniomycetes</taxon>
        <taxon>Saprolegniales</taxon>
        <taxon>Saprolegniaceae</taxon>
        <taxon>Saprolegnia</taxon>
    </lineage>
</organism>
<gene>
    <name evidence="6" type="ORF">SPRG_11967</name>
</gene>
<dbReference type="Gene3D" id="3.30.360.10">
    <property type="entry name" value="Dihydrodipicolinate Reductase, domain 2"/>
    <property type="match status" value="1"/>
</dbReference>
<accession>A0A067C8J7</accession>
<dbReference type="PANTHER" id="PTHR43708:SF5">
    <property type="entry name" value="CONSERVED EXPRESSED OXIDOREDUCTASE (EUROFUNG)-RELATED"/>
    <property type="match status" value="1"/>
</dbReference>
<dbReference type="InterPro" id="IPR051317">
    <property type="entry name" value="Gfo/Idh/MocA_oxidoreduct"/>
</dbReference>
<feature type="domain" description="GFO/IDH/MocA-like oxidoreductase" evidence="5">
    <location>
        <begin position="131"/>
        <end position="249"/>
    </location>
</feature>
<dbReference type="PANTHER" id="PTHR43708">
    <property type="entry name" value="CONSERVED EXPRESSED OXIDOREDUCTASE (EUROFUNG)"/>
    <property type="match status" value="1"/>
</dbReference>
<dbReference type="Pfam" id="PF22725">
    <property type="entry name" value="GFO_IDH_MocA_C3"/>
    <property type="match status" value="1"/>
</dbReference>
<keyword evidence="2" id="KW-0560">Oxidoreductase</keyword>
<dbReference type="Pfam" id="PF01408">
    <property type="entry name" value="GFO_IDH_MocA"/>
    <property type="match status" value="1"/>
</dbReference>
<feature type="region of interest" description="Disordered" evidence="3">
    <location>
        <begin position="269"/>
        <end position="293"/>
    </location>
</feature>
<dbReference type="SUPFAM" id="SSF55347">
    <property type="entry name" value="Glyceraldehyde-3-phosphate dehydrogenase-like, C-terminal domain"/>
    <property type="match status" value="1"/>
</dbReference>
<dbReference type="GeneID" id="24133971"/>
<evidence type="ECO:0000259" key="4">
    <source>
        <dbReference type="Pfam" id="PF01408"/>
    </source>
</evidence>
<dbReference type="Proteomes" id="UP000030745">
    <property type="component" value="Unassembled WGS sequence"/>
</dbReference>
<dbReference type="InterPro" id="IPR000683">
    <property type="entry name" value="Gfo/Idh/MocA-like_OxRdtase_N"/>
</dbReference>
<dbReference type="Gene3D" id="3.40.50.720">
    <property type="entry name" value="NAD(P)-binding Rossmann-like Domain"/>
    <property type="match status" value="1"/>
</dbReference>
<dbReference type="OrthoDB" id="446809at2759"/>
<dbReference type="GO" id="GO:0000166">
    <property type="term" value="F:nucleotide binding"/>
    <property type="evidence" value="ECO:0007669"/>
    <property type="project" value="InterPro"/>
</dbReference>
<proteinExistence type="inferred from homology"/>
<evidence type="ECO:0000259" key="5">
    <source>
        <dbReference type="Pfam" id="PF22725"/>
    </source>
</evidence>